<feature type="compositionally biased region" description="Basic and acidic residues" evidence="9">
    <location>
        <begin position="342"/>
        <end position="353"/>
    </location>
</feature>
<dbReference type="AlphaFoldDB" id="A0A387BFH9"/>
<dbReference type="SUPFAM" id="SSF52743">
    <property type="entry name" value="Subtilisin-like"/>
    <property type="match status" value="1"/>
</dbReference>
<comment type="caution">
    <text evidence="8">Lacks conserved residue(s) required for the propagation of feature annotation.</text>
</comment>
<evidence type="ECO:0000256" key="4">
    <source>
        <dbReference type="ARBA" id="ARBA00022801"/>
    </source>
</evidence>
<keyword evidence="6" id="KW-0106">Calcium</keyword>
<dbReference type="EMBL" id="CP032624">
    <property type="protein sequence ID" value="AYG02765.1"/>
    <property type="molecule type" value="Genomic_DNA"/>
</dbReference>
<feature type="domain" description="Peptidase S53" evidence="10">
    <location>
        <begin position="181"/>
        <end position="530"/>
    </location>
</feature>
<accession>A0A387BFH9</accession>
<evidence type="ECO:0000256" key="1">
    <source>
        <dbReference type="ARBA" id="ARBA00001913"/>
    </source>
</evidence>
<organism evidence="11 12">
    <name type="scientific">Gryllotalpicola protaetiae</name>
    <dbReference type="NCBI Taxonomy" id="2419771"/>
    <lineage>
        <taxon>Bacteria</taxon>
        <taxon>Bacillati</taxon>
        <taxon>Actinomycetota</taxon>
        <taxon>Actinomycetes</taxon>
        <taxon>Micrococcales</taxon>
        <taxon>Microbacteriaceae</taxon>
        <taxon>Gryllotalpicola</taxon>
    </lineage>
</organism>
<dbReference type="SMART" id="SM00944">
    <property type="entry name" value="Pro-kuma_activ"/>
    <property type="match status" value="1"/>
</dbReference>
<feature type="compositionally biased region" description="Low complexity" evidence="9">
    <location>
        <begin position="25"/>
        <end position="37"/>
    </location>
</feature>
<dbReference type="PROSITE" id="PS51892">
    <property type="entry name" value="SUBTILASE"/>
    <property type="match status" value="1"/>
</dbReference>
<keyword evidence="4" id="KW-0378">Hydrolase</keyword>
<evidence type="ECO:0000256" key="6">
    <source>
        <dbReference type="ARBA" id="ARBA00022837"/>
    </source>
</evidence>
<feature type="region of interest" description="Disordered" evidence="9">
    <location>
        <begin position="1"/>
        <end position="37"/>
    </location>
</feature>
<dbReference type="GO" id="GO:0008240">
    <property type="term" value="F:tripeptidyl-peptidase activity"/>
    <property type="evidence" value="ECO:0007669"/>
    <property type="project" value="TreeGrafter"/>
</dbReference>
<feature type="compositionally biased region" description="Gly residues" evidence="9">
    <location>
        <begin position="386"/>
        <end position="397"/>
    </location>
</feature>
<dbReference type="OrthoDB" id="3480681at2"/>
<dbReference type="Pfam" id="PF09286">
    <property type="entry name" value="Pro-kuma_activ"/>
    <property type="match status" value="1"/>
</dbReference>
<dbReference type="InterPro" id="IPR036852">
    <property type="entry name" value="Peptidase_S8/S53_dom_sf"/>
</dbReference>
<dbReference type="CDD" id="cd04056">
    <property type="entry name" value="Peptidases_S53"/>
    <property type="match status" value="1"/>
</dbReference>
<proteinExistence type="inferred from homology"/>
<dbReference type="InterPro" id="IPR015366">
    <property type="entry name" value="S53_propep"/>
</dbReference>
<dbReference type="PROSITE" id="PS51695">
    <property type="entry name" value="SEDOLISIN"/>
    <property type="match status" value="1"/>
</dbReference>
<protein>
    <submittedName>
        <fullName evidence="11">Peptidase S53</fullName>
    </submittedName>
</protein>
<comment type="similarity">
    <text evidence="8">Belongs to the peptidase S8 family.</text>
</comment>
<name>A0A387BFH9_9MICO</name>
<evidence type="ECO:0000256" key="8">
    <source>
        <dbReference type="PROSITE-ProRule" id="PRU01240"/>
    </source>
</evidence>
<dbReference type="PANTHER" id="PTHR14218:SF15">
    <property type="entry name" value="TRIPEPTIDYL-PEPTIDASE 1"/>
    <property type="match status" value="1"/>
</dbReference>
<evidence type="ECO:0000256" key="2">
    <source>
        <dbReference type="ARBA" id="ARBA00022670"/>
    </source>
</evidence>
<dbReference type="KEGG" id="gry:D7I44_04010"/>
<keyword evidence="7" id="KW-0865">Zymogen</keyword>
<dbReference type="InterPro" id="IPR030400">
    <property type="entry name" value="Sedolisin_dom"/>
</dbReference>
<dbReference type="SUPFAM" id="SSF54897">
    <property type="entry name" value="Protease propeptides/inhibitors"/>
    <property type="match status" value="1"/>
</dbReference>
<evidence type="ECO:0000256" key="9">
    <source>
        <dbReference type="SAM" id="MobiDB-lite"/>
    </source>
</evidence>
<keyword evidence="3" id="KW-0479">Metal-binding</keyword>
<feature type="region of interest" description="Disordered" evidence="9">
    <location>
        <begin position="338"/>
        <end position="360"/>
    </location>
</feature>
<evidence type="ECO:0000256" key="7">
    <source>
        <dbReference type="ARBA" id="ARBA00023145"/>
    </source>
</evidence>
<keyword evidence="5" id="KW-0720">Serine protease</keyword>
<feature type="region of interest" description="Disordered" evidence="9">
    <location>
        <begin position="376"/>
        <end position="425"/>
    </location>
</feature>
<evidence type="ECO:0000259" key="10">
    <source>
        <dbReference type="PROSITE" id="PS51695"/>
    </source>
</evidence>
<gene>
    <name evidence="11" type="ORF">D7I44_04010</name>
</gene>
<dbReference type="CDD" id="cd11377">
    <property type="entry name" value="Pro-peptidase_S53"/>
    <property type="match status" value="1"/>
</dbReference>
<dbReference type="Pfam" id="PF00082">
    <property type="entry name" value="Peptidase_S8"/>
    <property type="match status" value="1"/>
</dbReference>
<reference evidence="11 12" key="1">
    <citation type="submission" date="2018-09" db="EMBL/GenBank/DDBJ databases">
        <title>Genome sequencing of strain 2DFW10M-5.</title>
        <authorList>
            <person name="Heo J."/>
            <person name="Kim S.-J."/>
            <person name="Kwon S.-W."/>
        </authorList>
    </citation>
    <scope>NUCLEOTIDE SEQUENCE [LARGE SCALE GENOMIC DNA]</scope>
    <source>
        <strain evidence="11 12">2DFW10M-5</strain>
    </source>
</reference>
<evidence type="ECO:0000256" key="5">
    <source>
        <dbReference type="ARBA" id="ARBA00022825"/>
    </source>
</evidence>
<evidence type="ECO:0000256" key="3">
    <source>
        <dbReference type="ARBA" id="ARBA00022723"/>
    </source>
</evidence>
<dbReference type="PANTHER" id="PTHR14218">
    <property type="entry name" value="PROTEASE S8 TRIPEPTIDYL PEPTIDASE I CLN2"/>
    <property type="match status" value="1"/>
</dbReference>
<evidence type="ECO:0000313" key="12">
    <source>
        <dbReference type="Proteomes" id="UP000275069"/>
    </source>
</evidence>
<dbReference type="GO" id="GO:0006508">
    <property type="term" value="P:proteolysis"/>
    <property type="evidence" value="ECO:0007669"/>
    <property type="project" value="UniProtKB-KW"/>
</dbReference>
<dbReference type="Proteomes" id="UP000275069">
    <property type="component" value="Chromosome"/>
</dbReference>
<dbReference type="InterPro" id="IPR000209">
    <property type="entry name" value="Peptidase_S8/S53_dom"/>
</dbReference>
<dbReference type="Gene3D" id="3.40.50.200">
    <property type="entry name" value="Peptidase S8/S53 domain"/>
    <property type="match status" value="1"/>
</dbReference>
<dbReference type="GO" id="GO:0046872">
    <property type="term" value="F:metal ion binding"/>
    <property type="evidence" value="ECO:0007669"/>
    <property type="project" value="UniProtKB-KW"/>
</dbReference>
<evidence type="ECO:0000313" key="11">
    <source>
        <dbReference type="EMBL" id="AYG02765.1"/>
    </source>
</evidence>
<dbReference type="RefSeq" id="WP_120788299.1">
    <property type="nucleotide sequence ID" value="NZ_CP032624.1"/>
</dbReference>
<keyword evidence="2" id="KW-0645">Protease</keyword>
<feature type="compositionally biased region" description="Polar residues" evidence="9">
    <location>
        <begin position="1"/>
        <end position="10"/>
    </location>
</feature>
<dbReference type="InterPro" id="IPR050819">
    <property type="entry name" value="Tripeptidyl-peptidase_I"/>
</dbReference>
<dbReference type="GO" id="GO:0004252">
    <property type="term" value="F:serine-type endopeptidase activity"/>
    <property type="evidence" value="ECO:0007669"/>
    <property type="project" value="InterPro"/>
</dbReference>
<comment type="cofactor">
    <cofactor evidence="1">
        <name>Ca(2+)</name>
        <dbReference type="ChEBI" id="CHEBI:29108"/>
    </cofactor>
</comment>
<sequence length="530" mass="53430">MTNSSDQSPNAAPAGHTPVPGSDRAPAAQVNAVNPPAGAGRHIEVTLVLRRRNELPESVLRGEPLSPEEFTEKYGADPADVAKVEQALTAHGVEVLSADLGSRRVRAAGTVEQLQSAFDTTLQWAESQAPDGGTVAHWHRTGSLSVPGDLDGVVNAVLGLDTRPQARANFRAVLPNAVSSSYTPVQLGAAYGFPEGTDGTGCTVAIIELGGGFEASDLDTYFAGLGVASPAVTAVSVDGAQNEPGGDPNGADGEVALDIEVIGGLAPAADILVYFAPNTDAGFVDAVAQAAHATPTPDAISISWGQSEDQWTAQARQSMDDAFSDAVALGITVTVAAGDDGSTDRQSDGKPHVDFPASSPHALACGGTRLELDSSGKVTSETVWNDGGGSGATGGGVSTAFPLPDWQQPVDVPGASGGKSGRGVPDVAAVADPETGYRVRVDGKDAVIGGTSAVAPLWAALVARLVQASGQPMGLAQKLLYADASAGKSPAGFRDVTSGSNGSYSASAGWDPCTGLGVPDGEALLKLVKG</sequence>
<keyword evidence="12" id="KW-1185">Reference proteome</keyword>